<accession>A0A7C9NCY4</accession>
<evidence type="ECO:0000256" key="2">
    <source>
        <dbReference type="ARBA" id="ARBA00022963"/>
    </source>
</evidence>
<organism evidence="6 7">
    <name type="scientific">Herbidospora solisilvae</name>
    <dbReference type="NCBI Taxonomy" id="2696284"/>
    <lineage>
        <taxon>Bacteria</taxon>
        <taxon>Bacillati</taxon>
        <taxon>Actinomycetota</taxon>
        <taxon>Actinomycetes</taxon>
        <taxon>Streptosporangiales</taxon>
        <taxon>Streptosporangiaceae</taxon>
        <taxon>Herbidospora</taxon>
    </lineage>
</organism>
<keyword evidence="1 6" id="KW-0378">Hydrolase</keyword>
<dbReference type="Pfam" id="PF03403">
    <property type="entry name" value="PAF-AH_p_II"/>
    <property type="match status" value="2"/>
</dbReference>
<sequence length="369" mass="38739">MRRTLAVLLLLTACSTPAPPRSAAPSPRPPEPATLAAPTGEHPVGTTVLHLTDASRPDPWNLDAKARELRVTLWYPSGRGEGGRAAYMSPRESELTLAGSRAASVPPDILSRTVVHATTDAPAKGRFPLVVLSPGFTKPVSSLTSLAEDLASRGYVVAGVDHTYESPATTLADGAVAECLACDSDTDPGFGTGVVANRAADVSFVLDELLAGKPALIDPTRIAMAGHSIGGASALAAMAADKRVDAGVNLDGTTYARLPRGLARPVLFVGTPEHAPGGRDPSWDRDWTLLTGWKRWLVVTGADHQSFTDLPQLQGALDLKPPPGAPSAARLAEITRAYVAAFLDEHLKSRPQPLWKGPSARYPEVELGS</sequence>
<feature type="signal peptide" evidence="5">
    <location>
        <begin position="1"/>
        <end position="23"/>
    </location>
</feature>
<keyword evidence="5" id="KW-0732">Signal</keyword>
<proteinExistence type="predicted"/>
<dbReference type="RefSeq" id="WP_161478898.1">
    <property type="nucleotide sequence ID" value="NZ_WXEW01000002.1"/>
</dbReference>
<reference evidence="6 7" key="1">
    <citation type="submission" date="2020-01" db="EMBL/GenBank/DDBJ databases">
        <title>Herbidospora sp. NEAU-GS84 nov., a novel actinomycete isolated from soil.</title>
        <authorList>
            <person name="Han L."/>
        </authorList>
    </citation>
    <scope>NUCLEOTIDE SEQUENCE [LARGE SCALE GENOMIC DNA]</scope>
    <source>
        <strain evidence="6 7">NEAU-GS84</strain>
    </source>
</reference>
<keyword evidence="3" id="KW-0443">Lipid metabolism</keyword>
<keyword evidence="2" id="KW-0442">Lipid degradation</keyword>
<name>A0A7C9NCY4_9ACTN</name>
<dbReference type="AlphaFoldDB" id="A0A7C9NCY4"/>
<evidence type="ECO:0000313" key="6">
    <source>
        <dbReference type="EMBL" id="NAS21435.1"/>
    </source>
</evidence>
<evidence type="ECO:0000313" key="7">
    <source>
        <dbReference type="Proteomes" id="UP000479526"/>
    </source>
</evidence>
<dbReference type="EMBL" id="WXEW01000002">
    <property type="protein sequence ID" value="NAS21435.1"/>
    <property type="molecule type" value="Genomic_DNA"/>
</dbReference>
<dbReference type="SUPFAM" id="SSF53474">
    <property type="entry name" value="alpha/beta-Hydrolases"/>
    <property type="match status" value="1"/>
</dbReference>
<keyword evidence="7" id="KW-1185">Reference proteome</keyword>
<evidence type="ECO:0000256" key="3">
    <source>
        <dbReference type="ARBA" id="ARBA00023098"/>
    </source>
</evidence>
<gene>
    <name evidence="6" type="ORF">GT755_07010</name>
</gene>
<dbReference type="Proteomes" id="UP000479526">
    <property type="component" value="Unassembled WGS sequence"/>
</dbReference>
<dbReference type="InterPro" id="IPR029058">
    <property type="entry name" value="AB_hydrolase_fold"/>
</dbReference>
<dbReference type="PANTHER" id="PTHR10272:SF0">
    <property type="entry name" value="PLATELET-ACTIVATING FACTOR ACETYLHYDROLASE"/>
    <property type="match status" value="1"/>
</dbReference>
<feature type="region of interest" description="Disordered" evidence="4">
    <location>
        <begin position="16"/>
        <end position="42"/>
    </location>
</feature>
<evidence type="ECO:0000256" key="1">
    <source>
        <dbReference type="ARBA" id="ARBA00022801"/>
    </source>
</evidence>
<dbReference type="Gene3D" id="3.40.50.1820">
    <property type="entry name" value="alpha/beta hydrolase"/>
    <property type="match status" value="1"/>
</dbReference>
<dbReference type="GO" id="GO:0003847">
    <property type="term" value="F:1-alkyl-2-acetylglycerophosphocholine esterase activity"/>
    <property type="evidence" value="ECO:0007669"/>
    <property type="project" value="TreeGrafter"/>
</dbReference>
<feature type="compositionally biased region" description="Pro residues" evidence="4">
    <location>
        <begin position="17"/>
        <end position="32"/>
    </location>
</feature>
<dbReference type="GO" id="GO:0016042">
    <property type="term" value="P:lipid catabolic process"/>
    <property type="evidence" value="ECO:0007669"/>
    <property type="project" value="UniProtKB-KW"/>
</dbReference>
<comment type="caution">
    <text evidence="6">The sequence shown here is derived from an EMBL/GenBank/DDBJ whole genome shotgun (WGS) entry which is preliminary data.</text>
</comment>
<feature type="chain" id="PRO_5028939869" evidence="5">
    <location>
        <begin position="24"/>
        <end position="369"/>
    </location>
</feature>
<protein>
    <submittedName>
        <fullName evidence="6">Alpha/beta hydrolase</fullName>
    </submittedName>
</protein>
<evidence type="ECO:0000256" key="4">
    <source>
        <dbReference type="SAM" id="MobiDB-lite"/>
    </source>
</evidence>
<evidence type="ECO:0000256" key="5">
    <source>
        <dbReference type="SAM" id="SignalP"/>
    </source>
</evidence>
<dbReference type="PANTHER" id="PTHR10272">
    <property type="entry name" value="PLATELET-ACTIVATING FACTOR ACETYLHYDROLASE"/>
    <property type="match status" value="1"/>
</dbReference>